<dbReference type="EC" id="2.4.1.182" evidence="2 10"/>
<name>A0ABU7RDE9_9BACT</name>
<evidence type="ECO:0000256" key="7">
    <source>
        <dbReference type="ARBA" id="ARBA00022679"/>
    </source>
</evidence>
<dbReference type="Pfam" id="PF02684">
    <property type="entry name" value="LpxB"/>
    <property type="match status" value="1"/>
</dbReference>
<comment type="catalytic activity">
    <reaction evidence="9 10">
        <text>a lipid X + a UDP-2-N,3-O-bis[(3R)-3-hydroxyacyl]-alpha-D-glucosamine = a lipid A disaccharide + UDP + H(+)</text>
        <dbReference type="Rhea" id="RHEA:67828"/>
        <dbReference type="ChEBI" id="CHEBI:15378"/>
        <dbReference type="ChEBI" id="CHEBI:58223"/>
        <dbReference type="ChEBI" id="CHEBI:137748"/>
        <dbReference type="ChEBI" id="CHEBI:176338"/>
        <dbReference type="ChEBI" id="CHEBI:176343"/>
        <dbReference type="EC" id="2.4.1.182"/>
    </reaction>
</comment>
<evidence type="ECO:0000256" key="6">
    <source>
        <dbReference type="ARBA" id="ARBA00022676"/>
    </source>
</evidence>
<comment type="similarity">
    <text evidence="10">Belongs to the LpxB family.</text>
</comment>
<evidence type="ECO:0000256" key="10">
    <source>
        <dbReference type="HAMAP-Rule" id="MF_00392"/>
    </source>
</evidence>
<gene>
    <name evidence="10 11" type="primary">lpxB</name>
    <name evidence="11" type="ORF">V2H41_01885</name>
</gene>
<dbReference type="SUPFAM" id="SSF53756">
    <property type="entry name" value="UDP-Glycosyltransferase/glycogen phosphorylase"/>
    <property type="match status" value="1"/>
</dbReference>
<evidence type="ECO:0000256" key="9">
    <source>
        <dbReference type="ARBA" id="ARBA00048975"/>
    </source>
</evidence>
<evidence type="ECO:0000256" key="3">
    <source>
        <dbReference type="ARBA" id="ARBA00020902"/>
    </source>
</evidence>
<keyword evidence="6 10" id="KW-0328">Glycosyltransferase</keyword>
<dbReference type="NCBIfam" id="TIGR00215">
    <property type="entry name" value="lpxB"/>
    <property type="match status" value="1"/>
</dbReference>
<reference evidence="11 12" key="1">
    <citation type="submission" date="2024-01" db="EMBL/GenBank/DDBJ databases">
        <title>Niabella digestum sp. nov., isolated from waste digestion system.</title>
        <authorList>
            <person name="Zhang L."/>
        </authorList>
    </citation>
    <scope>NUCLEOTIDE SEQUENCE [LARGE SCALE GENOMIC DNA]</scope>
    <source>
        <strain evidence="11 12">A18</strain>
    </source>
</reference>
<keyword evidence="12" id="KW-1185">Reference proteome</keyword>
<dbReference type="RefSeq" id="WP_330973419.1">
    <property type="nucleotide sequence ID" value="NZ_JAZGLY010000001.1"/>
</dbReference>
<keyword evidence="8 10" id="KW-0443">Lipid metabolism</keyword>
<sequence>MNTGYRRYYIIAGEASGDLHGGNLVAALKKIEPHAQIRGWGGDKMQQAGMELVKHYRDLAFMGFIEVVKNLRTILRNLKQCKQDILSFKPDVLVLIDYPGFNLRIAKWAKQQNLKVVYYISPQVWAWKENRVKMMKQCIDKMLVILPFEKEYYLHKWNWDVTYVGHPLIEEVTKKKQAGTDLIIRNRQGEVNQKPIVALLPGSRKQEIEKKLPVMLEVSKTFPDYQFVVAQAPSLDTSFYDTFTAPYPNISLVQNRTYDLLMQSKAALVTSGTATLETALFGVPEVVCYKGSEISYQIAKRVISIQYISLVNLIMNKEVVKELIQRDMNVPNLIKELHLLLHDETKQKQIQEDYSRLRALLTTNSIASENAAAIISELAAQ</sequence>
<evidence type="ECO:0000256" key="4">
    <source>
        <dbReference type="ARBA" id="ARBA00022516"/>
    </source>
</evidence>
<evidence type="ECO:0000256" key="8">
    <source>
        <dbReference type="ARBA" id="ARBA00023098"/>
    </source>
</evidence>
<dbReference type="Proteomes" id="UP001357452">
    <property type="component" value="Unassembled WGS sequence"/>
</dbReference>
<organism evidence="11 12">
    <name type="scientific">Niabella digestorum</name>
    <dbReference type="NCBI Taxonomy" id="3117701"/>
    <lineage>
        <taxon>Bacteria</taxon>
        <taxon>Pseudomonadati</taxon>
        <taxon>Bacteroidota</taxon>
        <taxon>Chitinophagia</taxon>
        <taxon>Chitinophagales</taxon>
        <taxon>Chitinophagaceae</taxon>
        <taxon>Niabella</taxon>
    </lineage>
</organism>
<evidence type="ECO:0000313" key="12">
    <source>
        <dbReference type="Proteomes" id="UP001357452"/>
    </source>
</evidence>
<dbReference type="PANTHER" id="PTHR30372">
    <property type="entry name" value="LIPID-A-DISACCHARIDE SYNTHASE"/>
    <property type="match status" value="1"/>
</dbReference>
<dbReference type="EMBL" id="JAZGLY010000001">
    <property type="protein sequence ID" value="MEE6186014.1"/>
    <property type="molecule type" value="Genomic_DNA"/>
</dbReference>
<accession>A0ABU7RDE9</accession>
<dbReference type="PANTHER" id="PTHR30372:SF4">
    <property type="entry name" value="LIPID-A-DISACCHARIDE SYNTHASE, MITOCHONDRIAL-RELATED"/>
    <property type="match status" value="1"/>
</dbReference>
<dbReference type="HAMAP" id="MF_00392">
    <property type="entry name" value="LpxB"/>
    <property type="match status" value="1"/>
</dbReference>
<evidence type="ECO:0000313" key="11">
    <source>
        <dbReference type="EMBL" id="MEE6186014.1"/>
    </source>
</evidence>
<keyword evidence="4 10" id="KW-0444">Lipid biosynthesis</keyword>
<protein>
    <recommendedName>
        <fullName evidence="3 10">Lipid-A-disaccharide synthase</fullName>
        <ecNumber evidence="2 10">2.4.1.182</ecNumber>
    </recommendedName>
</protein>
<comment type="function">
    <text evidence="1 10">Condensation of UDP-2,3-diacylglucosamine and 2,3-diacylglucosamine-1-phosphate to form lipid A disaccharide, a precursor of lipid A, a phosphorylated glycolipid that anchors the lipopolysaccharide to the outer membrane of the cell.</text>
</comment>
<keyword evidence="5 10" id="KW-0441">Lipid A biosynthesis</keyword>
<dbReference type="GO" id="GO:0008915">
    <property type="term" value="F:lipid-A-disaccharide synthase activity"/>
    <property type="evidence" value="ECO:0007669"/>
    <property type="project" value="UniProtKB-EC"/>
</dbReference>
<proteinExistence type="inferred from homology"/>
<evidence type="ECO:0000256" key="2">
    <source>
        <dbReference type="ARBA" id="ARBA00012687"/>
    </source>
</evidence>
<dbReference type="InterPro" id="IPR003835">
    <property type="entry name" value="Glyco_trans_19"/>
</dbReference>
<evidence type="ECO:0000256" key="5">
    <source>
        <dbReference type="ARBA" id="ARBA00022556"/>
    </source>
</evidence>
<keyword evidence="7 10" id="KW-0808">Transferase</keyword>
<comment type="caution">
    <text evidence="11">The sequence shown here is derived from an EMBL/GenBank/DDBJ whole genome shotgun (WGS) entry which is preliminary data.</text>
</comment>
<evidence type="ECO:0000256" key="1">
    <source>
        <dbReference type="ARBA" id="ARBA00002056"/>
    </source>
</evidence>
<comment type="pathway">
    <text evidence="10">Bacterial outer membrane biogenesis; LPS lipid A biosynthesis.</text>
</comment>